<dbReference type="GO" id="GO:0046914">
    <property type="term" value="F:transition metal ion binding"/>
    <property type="evidence" value="ECO:0007669"/>
    <property type="project" value="InterPro"/>
</dbReference>
<evidence type="ECO:0000256" key="5">
    <source>
        <dbReference type="ARBA" id="ARBA00022491"/>
    </source>
</evidence>
<comment type="caution">
    <text evidence="13">The sequence shown here is derived from an EMBL/GenBank/DDBJ whole genome shotgun (WGS) entry which is preliminary data.</text>
</comment>
<dbReference type="GO" id="GO:0045892">
    <property type="term" value="P:negative regulation of DNA-templated transcription"/>
    <property type="evidence" value="ECO:0007669"/>
    <property type="project" value="TreeGrafter"/>
</dbReference>
<dbReference type="SUPFAM" id="SSF47979">
    <property type="entry name" value="Iron-dependent repressor protein, dimerization domain"/>
    <property type="match status" value="1"/>
</dbReference>
<keyword evidence="9" id="KW-0804">Transcription</keyword>
<dbReference type="Pfam" id="PF01325">
    <property type="entry name" value="Fe_dep_repress"/>
    <property type="match status" value="1"/>
</dbReference>
<comment type="similarity">
    <text evidence="2">Belongs to the DtxR/MntR family.</text>
</comment>
<evidence type="ECO:0000256" key="10">
    <source>
        <dbReference type="ARBA" id="ARBA00023211"/>
    </source>
</evidence>
<dbReference type="PANTHER" id="PTHR33238">
    <property type="entry name" value="IRON (METAL) DEPENDENT REPRESSOR, DTXR FAMILY"/>
    <property type="match status" value="1"/>
</dbReference>
<dbReference type="InterPro" id="IPR022687">
    <property type="entry name" value="HTH_DTXR"/>
</dbReference>
<dbReference type="GO" id="GO:0046983">
    <property type="term" value="F:protein dimerization activity"/>
    <property type="evidence" value="ECO:0007669"/>
    <property type="project" value="InterPro"/>
</dbReference>
<evidence type="ECO:0000256" key="3">
    <source>
        <dbReference type="ARBA" id="ARBA00011738"/>
    </source>
</evidence>
<proteinExistence type="inferred from homology"/>
<dbReference type="GO" id="GO:0003700">
    <property type="term" value="F:DNA-binding transcription factor activity"/>
    <property type="evidence" value="ECO:0007669"/>
    <property type="project" value="InterPro"/>
</dbReference>
<feature type="domain" description="HTH dtxR-type" evidence="12">
    <location>
        <begin position="6"/>
        <end position="68"/>
    </location>
</feature>
<sequence>MSVTQLSSSAQNYLKTIWTLSEWSDEKVTASGIAAATGLRLSSVSDAIRRLTAQGFLEHAPYGAVALTEAGRLHAVAMVRRHRLLETFLVEVLGYTWDQVHDEAEVLEHSVSDFMIERIDERLGRPVRDPHGDPIPSADGTTTLPAAIPLTQAGADQPLSVERISDADPELLQFFAGHGVRVGTRLLKRARDPYLGGTEVEIGEGGPALPLGPEATDALYVSRLQD</sequence>
<dbReference type="InterPro" id="IPR036421">
    <property type="entry name" value="Fe_dep_repressor_sf"/>
</dbReference>
<dbReference type="SMART" id="SM00899">
    <property type="entry name" value="FeoA"/>
    <property type="match status" value="1"/>
</dbReference>
<protein>
    <recommendedName>
        <fullName evidence="11">Manganese transport regulator</fullName>
    </recommendedName>
</protein>
<organism evidence="13 14">
    <name type="scientific">Rothia santali</name>
    <dbReference type="NCBI Taxonomy" id="2949643"/>
    <lineage>
        <taxon>Bacteria</taxon>
        <taxon>Bacillati</taxon>
        <taxon>Actinomycetota</taxon>
        <taxon>Actinomycetes</taxon>
        <taxon>Micrococcales</taxon>
        <taxon>Micrococcaceae</taxon>
        <taxon>Rothia</taxon>
    </lineage>
</organism>
<evidence type="ECO:0000256" key="2">
    <source>
        <dbReference type="ARBA" id="ARBA00007871"/>
    </source>
</evidence>
<dbReference type="Gene3D" id="1.10.10.10">
    <property type="entry name" value="Winged helix-like DNA-binding domain superfamily/Winged helix DNA-binding domain"/>
    <property type="match status" value="1"/>
</dbReference>
<keyword evidence="10" id="KW-0464">Manganese</keyword>
<dbReference type="Pfam" id="PF04023">
    <property type="entry name" value="FeoA"/>
    <property type="match status" value="1"/>
</dbReference>
<dbReference type="SMART" id="SM00529">
    <property type="entry name" value="HTH_DTXR"/>
    <property type="match status" value="1"/>
</dbReference>
<evidence type="ECO:0000256" key="7">
    <source>
        <dbReference type="ARBA" id="ARBA00023125"/>
    </source>
</evidence>
<dbReference type="InterPro" id="IPR036390">
    <property type="entry name" value="WH_DNA-bd_sf"/>
</dbReference>
<dbReference type="PROSITE" id="PS50944">
    <property type="entry name" value="HTH_DTXR"/>
    <property type="match status" value="1"/>
</dbReference>
<evidence type="ECO:0000256" key="9">
    <source>
        <dbReference type="ARBA" id="ARBA00023163"/>
    </source>
</evidence>
<dbReference type="FunFam" id="1.10.60.10:FF:000004">
    <property type="entry name" value="DtxR family transcriptional regulator"/>
    <property type="match status" value="1"/>
</dbReference>
<dbReference type="InterPro" id="IPR007167">
    <property type="entry name" value="Fe-transptr_FeoA-like"/>
</dbReference>
<dbReference type="Gene3D" id="1.10.60.10">
    <property type="entry name" value="Iron dependent repressor, metal binding and dimerisation domain"/>
    <property type="match status" value="1"/>
</dbReference>
<keyword evidence="4" id="KW-0963">Cytoplasm</keyword>
<comment type="subunit">
    <text evidence="3">Homodimer.</text>
</comment>
<evidence type="ECO:0000313" key="14">
    <source>
        <dbReference type="Proteomes" id="UP001139502"/>
    </source>
</evidence>
<dbReference type="GO" id="GO:0003677">
    <property type="term" value="F:DNA binding"/>
    <property type="evidence" value="ECO:0007669"/>
    <property type="project" value="UniProtKB-KW"/>
</dbReference>
<dbReference type="AlphaFoldDB" id="A0A9X2HF72"/>
<gene>
    <name evidence="13" type="ORF">NBM05_09160</name>
</gene>
<dbReference type="Pfam" id="PF02742">
    <property type="entry name" value="Fe_dep_repr_C"/>
    <property type="match status" value="1"/>
</dbReference>
<reference evidence="13" key="1">
    <citation type="submission" date="2022-06" db="EMBL/GenBank/DDBJ databases">
        <title>Rothia sp. isolated from sandalwood seedling.</title>
        <authorList>
            <person name="Tuikhar N."/>
            <person name="Kirdat K."/>
            <person name="Thorat V."/>
            <person name="Swetha P."/>
            <person name="Padma S."/>
            <person name="Sundararaj R."/>
            <person name="Yadav A."/>
        </authorList>
    </citation>
    <scope>NUCLEOTIDE SEQUENCE</scope>
    <source>
        <strain evidence="13">AR01</strain>
    </source>
</reference>
<dbReference type="SUPFAM" id="SSF46785">
    <property type="entry name" value="Winged helix' DNA-binding domain"/>
    <property type="match status" value="1"/>
</dbReference>
<keyword evidence="8" id="KW-0010">Activator</keyword>
<dbReference type="RefSeq" id="WP_254166711.1">
    <property type="nucleotide sequence ID" value="NZ_JANAFB010000020.1"/>
</dbReference>
<comment type="subcellular location">
    <subcellularLocation>
        <location evidence="1">Cytoplasm</location>
    </subcellularLocation>
</comment>
<dbReference type="InterPro" id="IPR001367">
    <property type="entry name" value="Fe_dep_repressor"/>
</dbReference>
<evidence type="ECO:0000313" key="13">
    <source>
        <dbReference type="EMBL" id="MCP3426169.1"/>
    </source>
</evidence>
<dbReference type="EMBL" id="JANAFB010000020">
    <property type="protein sequence ID" value="MCP3426169.1"/>
    <property type="molecule type" value="Genomic_DNA"/>
</dbReference>
<evidence type="ECO:0000256" key="8">
    <source>
        <dbReference type="ARBA" id="ARBA00023159"/>
    </source>
</evidence>
<keyword evidence="14" id="KW-1185">Reference proteome</keyword>
<evidence type="ECO:0000256" key="11">
    <source>
        <dbReference type="ARBA" id="ARBA00032593"/>
    </source>
</evidence>
<evidence type="ECO:0000256" key="6">
    <source>
        <dbReference type="ARBA" id="ARBA00023015"/>
    </source>
</evidence>
<name>A0A9X2HF72_9MICC</name>
<keyword evidence="7" id="KW-0238">DNA-binding</keyword>
<dbReference type="Proteomes" id="UP001139502">
    <property type="component" value="Unassembled WGS sequence"/>
</dbReference>
<dbReference type="InterPro" id="IPR050536">
    <property type="entry name" value="DtxR_MntR_Metal-Reg"/>
</dbReference>
<dbReference type="InterPro" id="IPR008988">
    <property type="entry name" value="Transcriptional_repressor_C"/>
</dbReference>
<keyword evidence="6" id="KW-0805">Transcription regulation</keyword>
<evidence type="ECO:0000259" key="12">
    <source>
        <dbReference type="PROSITE" id="PS50944"/>
    </source>
</evidence>
<dbReference type="PANTHER" id="PTHR33238:SF11">
    <property type="entry name" value="TRANSCRIPTIONAL REGULATOR MNTR"/>
    <property type="match status" value="1"/>
</dbReference>
<dbReference type="SUPFAM" id="SSF50037">
    <property type="entry name" value="C-terminal domain of transcriptional repressors"/>
    <property type="match status" value="1"/>
</dbReference>
<evidence type="ECO:0000256" key="4">
    <source>
        <dbReference type="ARBA" id="ARBA00022490"/>
    </source>
</evidence>
<evidence type="ECO:0000256" key="1">
    <source>
        <dbReference type="ARBA" id="ARBA00004496"/>
    </source>
</evidence>
<keyword evidence="5" id="KW-0678">Repressor</keyword>
<dbReference type="InterPro" id="IPR036388">
    <property type="entry name" value="WH-like_DNA-bd_sf"/>
</dbReference>
<accession>A0A9X2HF72</accession>
<dbReference type="InterPro" id="IPR022689">
    <property type="entry name" value="Iron_dep_repressor"/>
</dbReference>
<dbReference type="GO" id="GO:0005737">
    <property type="term" value="C:cytoplasm"/>
    <property type="evidence" value="ECO:0007669"/>
    <property type="project" value="UniProtKB-SubCell"/>
</dbReference>